<proteinExistence type="predicted"/>
<comment type="caution">
    <text evidence="1">The sequence shown here is derived from an EMBL/GenBank/DDBJ whole genome shotgun (WGS) entry which is preliminary data.</text>
</comment>
<sequence length="59" mass="6911">PLEEDQLWGKNIWVPHKMGDLSKRNPWFWSVGWPEGVSEDMWLMECKSVIVGLEEILIA</sequence>
<feature type="non-terminal residue" evidence="1">
    <location>
        <position position="1"/>
    </location>
</feature>
<dbReference type="AlphaFoldDB" id="A0A9P5X2P6"/>
<protein>
    <submittedName>
        <fullName evidence="1">Uncharacterized protein</fullName>
    </submittedName>
</protein>
<dbReference type="Proteomes" id="UP000807342">
    <property type="component" value="Unassembled WGS sequence"/>
</dbReference>
<organism evidence="1 2">
    <name type="scientific">Macrolepiota fuliginosa MF-IS2</name>
    <dbReference type="NCBI Taxonomy" id="1400762"/>
    <lineage>
        <taxon>Eukaryota</taxon>
        <taxon>Fungi</taxon>
        <taxon>Dikarya</taxon>
        <taxon>Basidiomycota</taxon>
        <taxon>Agaricomycotina</taxon>
        <taxon>Agaricomycetes</taxon>
        <taxon>Agaricomycetidae</taxon>
        <taxon>Agaricales</taxon>
        <taxon>Agaricineae</taxon>
        <taxon>Agaricaceae</taxon>
        <taxon>Macrolepiota</taxon>
    </lineage>
</organism>
<keyword evidence="2" id="KW-1185">Reference proteome</keyword>
<accession>A0A9P5X2P6</accession>
<evidence type="ECO:0000313" key="2">
    <source>
        <dbReference type="Proteomes" id="UP000807342"/>
    </source>
</evidence>
<evidence type="ECO:0000313" key="1">
    <source>
        <dbReference type="EMBL" id="KAF9442316.1"/>
    </source>
</evidence>
<reference evidence="1" key="1">
    <citation type="submission" date="2020-11" db="EMBL/GenBank/DDBJ databases">
        <authorList>
            <consortium name="DOE Joint Genome Institute"/>
            <person name="Ahrendt S."/>
            <person name="Riley R."/>
            <person name="Andreopoulos W."/>
            <person name="Labutti K."/>
            <person name="Pangilinan J."/>
            <person name="Ruiz-Duenas F.J."/>
            <person name="Barrasa J.M."/>
            <person name="Sanchez-Garcia M."/>
            <person name="Camarero S."/>
            <person name="Miyauchi S."/>
            <person name="Serrano A."/>
            <person name="Linde D."/>
            <person name="Babiker R."/>
            <person name="Drula E."/>
            <person name="Ayuso-Fernandez I."/>
            <person name="Pacheco R."/>
            <person name="Padilla G."/>
            <person name="Ferreira P."/>
            <person name="Barriuso J."/>
            <person name="Kellner H."/>
            <person name="Castanera R."/>
            <person name="Alfaro M."/>
            <person name="Ramirez L."/>
            <person name="Pisabarro A.G."/>
            <person name="Kuo A."/>
            <person name="Tritt A."/>
            <person name="Lipzen A."/>
            <person name="He G."/>
            <person name="Yan M."/>
            <person name="Ng V."/>
            <person name="Cullen D."/>
            <person name="Martin F."/>
            <person name="Rosso M.-N."/>
            <person name="Henrissat B."/>
            <person name="Hibbett D."/>
            <person name="Martinez A.T."/>
            <person name="Grigoriev I.V."/>
        </authorList>
    </citation>
    <scope>NUCLEOTIDE SEQUENCE</scope>
    <source>
        <strain evidence="1">MF-IS2</strain>
    </source>
</reference>
<name>A0A9P5X2P6_9AGAR</name>
<dbReference type="EMBL" id="MU151656">
    <property type="protein sequence ID" value="KAF9442316.1"/>
    <property type="molecule type" value="Genomic_DNA"/>
</dbReference>
<gene>
    <name evidence="1" type="ORF">P691DRAFT_681701</name>
</gene>
<dbReference type="OrthoDB" id="3256058at2759"/>